<dbReference type="AlphaFoldDB" id="A0AAD4LLW8"/>
<name>A0AAD4LLW8_9AGAM</name>
<dbReference type="Proteomes" id="UP001201163">
    <property type="component" value="Unassembled WGS sequence"/>
</dbReference>
<evidence type="ECO:0000313" key="2">
    <source>
        <dbReference type="Proteomes" id="UP001201163"/>
    </source>
</evidence>
<reference evidence="1" key="1">
    <citation type="submission" date="2022-01" db="EMBL/GenBank/DDBJ databases">
        <title>Comparative genomics reveals a dynamic genome evolution in the ectomycorrhizal milk-cap (Lactarius) mushrooms.</title>
        <authorList>
            <consortium name="DOE Joint Genome Institute"/>
            <person name="Lebreton A."/>
            <person name="Tang N."/>
            <person name="Kuo A."/>
            <person name="LaButti K."/>
            <person name="Drula E."/>
            <person name="Barry K."/>
            <person name="Clum A."/>
            <person name="Lipzen A."/>
            <person name="Mousain D."/>
            <person name="Ng V."/>
            <person name="Wang R."/>
            <person name="Wang X."/>
            <person name="Dai Y."/>
            <person name="Henrissat B."/>
            <person name="Grigoriev I.V."/>
            <person name="Guerin-Laguette A."/>
            <person name="Yu F."/>
            <person name="Martin F.M."/>
        </authorList>
    </citation>
    <scope>NUCLEOTIDE SEQUENCE</scope>
    <source>
        <strain evidence="1">QP</strain>
    </source>
</reference>
<accession>A0AAD4LLW8</accession>
<evidence type="ECO:0000313" key="1">
    <source>
        <dbReference type="EMBL" id="KAH8997930.1"/>
    </source>
</evidence>
<dbReference type="EMBL" id="JAKELL010000006">
    <property type="protein sequence ID" value="KAH8997930.1"/>
    <property type="molecule type" value="Genomic_DNA"/>
</dbReference>
<organism evidence="1 2">
    <name type="scientific">Lactarius akahatsu</name>
    <dbReference type="NCBI Taxonomy" id="416441"/>
    <lineage>
        <taxon>Eukaryota</taxon>
        <taxon>Fungi</taxon>
        <taxon>Dikarya</taxon>
        <taxon>Basidiomycota</taxon>
        <taxon>Agaricomycotina</taxon>
        <taxon>Agaricomycetes</taxon>
        <taxon>Russulales</taxon>
        <taxon>Russulaceae</taxon>
        <taxon>Lactarius</taxon>
    </lineage>
</organism>
<sequence>MLPAAGDQSIRGEGMSSMGKLVDVFKSSVGARSLDRYKGYCSCSGGCNDLRFVNLITTMTSRLKDSNKDWCGMEARCENNYGTHRSAHFCTMTGGSEVLPLPTPFHQLSSLLEAQPDSFISGNKEIQDAALRATEHVFNIAVALAASYTSIQLSSLLSFPQSCYDFTVLVVSYLAPP</sequence>
<gene>
    <name evidence="1" type="ORF">EDB92DRAFT_1308399</name>
</gene>
<keyword evidence="2" id="KW-1185">Reference proteome</keyword>
<proteinExistence type="predicted"/>
<comment type="caution">
    <text evidence="1">The sequence shown here is derived from an EMBL/GenBank/DDBJ whole genome shotgun (WGS) entry which is preliminary data.</text>
</comment>
<protein>
    <submittedName>
        <fullName evidence="1">Uncharacterized protein</fullName>
    </submittedName>
</protein>